<dbReference type="InterPro" id="IPR012337">
    <property type="entry name" value="RNaseH-like_sf"/>
</dbReference>
<dbReference type="SUPFAM" id="SSF55658">
    <property type="entry name" value="L9 N-domain-like"/>
    <property type="match status" value="1"/>
</dbReference>
<dbReference type="InterPro" id="IPR011320">
    <property type="entry name" value="RNase_H1_N"/>
</dbReference>
<protein>
    <recommendedName>
        <fullName evidence="1">Ribonuclease H1 N-terminal domain-containing protein</fullName>
    </recommendedName>
</protein>
<proteinExistence type="predicted"/>
<dbReference type="SUPFAM" id="SSF53098">
    <property type="entry name" value="Ribonuclease H-like"/>
    <property type="match status" value="1"/>
</dbReference>
<organism evidence="2 3">
    <name type="scientific">Candidatus Sungbacteria bacterium RIFCSPHIGHO2_01_FULL_47_32</name>
    <dbReference type="NCBI Taxonomy" id="1802264"/>
    <lineage>
        <taxon>Bacteria</taxon>
        <taxon>Candidatus Sungiibacteriota</taxon>
    </lineage>
</organism>
<reference evidence="2 3" key="1">
    <citation type="journal article" date="2016" name="Nat. Commun.">
        <title>Thousands of microbial genomes shed light on interconnected biogeochemical processes in an aquifer system.</title>
        <authorList>
            <person name="Anantharaman K."/>
            <person name="Brown C.T."/>
            <person name="Hug L.A."/>
            <person name="Sharon I."/>
            <person name="Castelle C.J."/>
            <person name="Probst A.J."/>
            <person name="Thomas B.C."/>
            <person name="Singh A."/>
            <person name="Wilkins M.J."/>
            <person name="Karaoz U."/>
            <person name="Brodie E.L."/>
            <person name="Williams K.H."/>
            <person name="Hubbard S.S."/>
            <person name="Banfield J.F."/>
        </authorList>
    </citation>
    <scope>NUCLEOTIDE SEQUENCE [LARGE SCALE GENOMIC DNA]</scope>
</reference>
<sequence>MAKKYYAYLIPKTDDSGICDNWDECKKKVHGIAEARYRGFSSHEDAEAWLMKGADYGHKKEMQKGIYFDAGTGRGDGVEVSVTDENGKDMLELVLPKKKINKHGKFLLSPETTNNHGELLGCKWALEIAKKKNVKSIFGDSRLVIDYWSKGYIKMENVLPETIELALEVATLRKEFKMKGGKVEYVPGSENPADLGFHR</sequence>
<dbReference type="EMBL" id="MHQC01000044">
    <property type="protein sequence ID" value="OGZ94099.1"/>
    <property type="molecule type" value="Genomic_DNA"/>
</dbReference>
<feature type="domain" description="Ribonuclease H1 N-terminal" evidence="1">
    <location>
        <begin position="4"/>
        <end position="49"/>
    </location>
</feature>
<name>A0A1G2K3U4_9BACT</name>
<evidence type="ECO:0000313" key="3">
    <source>
        <dbReference type="Proteomes" id="UP000177152"/>
    </source>
</evidence>
<dbReference type="InterPro" id="IPR036397">
    <property type="entry name" value="RNaseH_sf"/>
</dbReference>
<dbReference type="Gene3D" id="3.30.420.10">
    <property type="entry name" value="Ribonuclease H-like superfamily/Ribonuclease H"/>
    <property type="match status" value="1"/>
</dbReference>
<dbReference type="GO" id="GO:0003676">
    <property type="term" value="F:nucleic acid binding"/>
    <property type="evidence" value="ECO:0007669"/>
    <property type="project" value="InterPro"/>
</dbReference>
<dbReference type="Pfam" id="PF01693">
    <property type="entry name" value="Cauli_VI"/>
    <property type="match status" value="1"/>
</dbReference>
<comment type="caution">
    <text evidence="2">The sequence shown here is derived from an EMBL/GenBank/DDBJ whole genome shotgun (WGS) entry which is preliminary data.</text>
</comment>
<accession>A0A1G2K3U4</accession>
<gene>
    <name evidence="2" type="ORF">A2633_03805</name>
</gene>
<dbReference type="AlphaFoldDB" id="A0A1G2K3U4"/>
<evidence type="ECO:0000313" key="2">
    <source>
        <dbReference type="EMBL" id="OGZ94099.1"/>
    </source>
</evidence>
<dbReference type="Proteomes" id="UP000177152">
    <property type="component" value="Unassembled WGS sequence"/>
</dbReference>
<evidence type="ECO:0000259" key="1">
    <source>
        <dbReference type="Pfam" id="PF01693"/>
    </source>
</evidence>
<dbReference type="InterPro" id="IPR009027">
    <property type="entry name" value="Ribosomal_bL9/RNase_H1_N"/>
</dbReference>
<dbReference type="Gene3D" id="3.40.970.10">
    <property type="entry name" value="Ribonuclease H1, N-terminal domain"/>
    <property type="match status" value="1"/>
</dbReference>
<dbReference type="InterPro" id="IPR037056">
    <property type="entry name" value="RNase_H1_N_sf"/>
</dbReference>